<comment type="caution">
    <text evidence="1">The sequence shown here is derived from an EMBL/GenBank/DDBJ whole genome shotgun (WGS) entry which is preliminary data.</text>
</comment>
<evidence type="ECO:0000313" key="1">
    <source>
        <dbReference type="EMBL" id="KAG8003037.1"/>
    </source>
</evidence>
<accession>A0ACB7ELF7</accession>
<proteinExistence type="predicted"/>
<dbReference type="EMBL" id="CM024793">
    <property type="protein sequence ID" value="KAG8003037.1"/>
    <property type="molecule type" value="Genomic_DNA"/>
</dbReference>
<name>A0ACB7ELF7_NIBAL</name>
<gene>
    <name evidence="1" type="ORF">GBF38_015699</name>
</gene>
<reference evidence="1" key="1">
    <citation type="submission" date="2020-04" db="EMBL/GenBank/DDBJ databases">
        <title>A chromosome-scale assembly and high-density genetic map of the yellow drum (Nibea albiflora) genome.</title>
        <authorList>
            <person name="Xu D."/>
            <person name="Zhang W."/>
            <person name="Chen R."/>
            <person name="Tan P."/>
            <person name="Wang L."/>
            <person name="Song H."/>
            <person name="Tian L."/>
            <person name="Zhu Q."/>
            <person name="Wang B."/>
        </authorList>
    </citation>
    <scope>NUCLEOTIDE SEQUENCE</scope>
    <source>
        <strain evidence="1">ZJHYS-2018</strain>
    </source>
</reference>
<evidence type="ECO:0000313" key="2">
    <source>
        <dbReference type="Proteomes" id="UP000805704"/>
    </source>
</evidence>
<dbReference type="Proteomes" id="UP000805704">
    <property type="component" value="Chromosome 5"/>
</dbReference>
<protein>
    <submittedName>
        <fullName evidence="1">Uncharacterized protein</fullName>
    </submittedName>
</protein>
<sequence length="100" mass="11167">MTTVVSIVLSRIDLVARIHVQTLDASFERSADEWQSGAVRVETPCGWRRRAGGDAVRVETPCGWRRRAGGDAVICSFSLFSVDERALCGERLQRDLEFVL</sequence>
<keyword evidence="2" id="KW-1185">Reference proteome</keyword>
<organism evidence="1 2">
    <name type="scientific">Nibea albiflora</name>
    <name type="common">Yellow drum</name>
    <name type="synonym">Corvina albiflora</name>
    <dbReference type="NCBI Taxonomy" id="240163"/>
    <lineage>
        <taxon>Eukaryota</taxon>
        <taxon>Metazoa</taxon>
        <taxon>Chordata</taxon>
        <taxon>Craniata</taxon>
        <taxon>Vertebrata</taxon>
        <taxon>Euteleostomi</taxon>
        <taxon>Actinopterygii</taxon>
        <taxon>Neopterygii</taxon>
        <taxon>Teleostei</taxon>
        <taxon>Neoteleostei</taxon>
        <taxon>Acanthomorphata</taxon>
        <taxon>Eupercaria</taxon>
        <taxon>Sciaenidae</taxon>
        <taxon>Nibea</taxon>
    </lineage>
</organism>